<dbReference type="PANTHER" id="PTHR10359:SF18">
    <property type="entry name" value="ENDONUCLEASE III"/>
    <property type="match status" value="1"/>
</dbReference>
<evidence type="ECO:0000256" key="5">
    <source>
        <dbReference type="ARBA" id="ARBA00022801"/>
    </source>
</evidence>
<keyword evidence="10" id="KW-0456">Lyase</keyword>
<dbReference type="GO" id="GO:0006285">
    <property type="term" value="P:base-excision repair, AP site formation"/>
    <property type="evidence" value="ECO:0007669"/>
    <property type="project" value="TreeGrafter"/>
</dbReference>
<dbReference type="SMART" id="SM00478">
    <property type="entry name" value="ENDO3c"/>
    <property type="match status" value="1"/>
</dbReference>
<keyword evidence="8 10" id="KW-0234">DNA repair</keyword>
<dbReference type="InterPro" id="IPR003265">
    <property type="entry name" value="HhH-GPD_domain"/>
</dbReference>
<dbReference type="Pfam" id="PF00633">
    <property type="entry name" value="HHH"/>
    <property type="match status" value="1"/>
</dbReference>
<evidence type="ECO:0000313" key="13">
    <source>
        <dbReference type="Proteomes" id="UP000229362"/>
    </source>
</evidence>
<comment type="function">
    <text evidence="10">DNA repair enzyme that has both DNA N-glycosylase activity and AP-lyase activity. The DNA N-glycosylase activity releases various damaged pyrimidines from DNA by cleaving the N-glycosidic bond, leaving an AP (apurinic/apyrimidinic) site. The AP-lyase activity cleaves the phosphodiester bond 3' to the AP site by a beta-elimination, leaving a 3'-terminal unsaturated sugar and a product with a terminal 5'-phosphate.</text>
</comment>
<comment type="similarity">
    <text evidence="1 10">Belongs to the Nth/MutY family.</text>
</comment>
<dbReference type="GO" id="GO:0019104">
    <property type="term" value="F:DNA N-glycosylase activity"/>
    <property type="evidence" value="ECO:0007669"/>
    <property type="project" value="UniProtKB-UniRule"/>
</dbReference>
<dbReference type="PIRSF" id="PIRSF001435">
    <property type="entry name" value="Nth"/>
    <property type="match status" value="1"/>
</dbReference>
<evidence type="ECO:0000256" key="9">
    <source>
        <dbReference type="ARBA" id="ARBA00023295"/>
    </source>
</evidence>
<dbReference type="InterPro" id="IPR005759">
    <property type="entry name" value="Nth"/>
</dbReference>
<organism evidence="12 13">
    <name type="scientific">Candidatus Magasanikbacteria bacterium CG10_big_fil_rev_8_21_14_0_10_43_6</name>
    <dbReference type="NCBI Taxonomy" id="1974650"/>
    <lineage>
        <taxon>Bacteria</taxon>
        <taxon>Candidatus Magasanikiibacteriota</taxon>
    </lineage>
</organism>
<keyword evidence="2" id="KW-0004">4Fe-4S</keyword>
<dbReference type="Gene3D" id="1.10.340.30">
    <property type="entry name" value="Hypothetical protein, domain 2"/>
    <property type="match status" value="1"/>
</dbReference>
<evidence type="ECO:0000256" key="7">
    <source>
        <dbReference type="ARBA" id="ARBA00023014"/>
    </source>
</evidence>
<dbReference type="PANTHER" id="PTHR10359">
    <property type="entry name" value="A/G-SPECIFIC ADENINE GLYCOSYLASE/ENDONUCLEASE III"/>
    <property type="match status" value="1"/>
</dbReference>
<keyword evidence="7" id="KW-0411">Iron-sulfur</keyword>
<evidence type="ECO:0000313" key="12">
    <source>
        <dbReference type="EMBL" id="PIT86221.1"/>
    </source>
</evidence>
<dbReference type="InterPro" id="IPR000445">
    <property type="entry name" value="HhH_motif"/>
</dbReference>
<evidence type="ECO:0000256" key="4">
    <source>
        <dbReference type="ARBA" id="ARBA00022763"/>
    </source>
</evidence>
<reference evidence="13" key="1">
    <citation type="submission" date="2017-09" db="EMBL/GenBank/DDBJ databases">
        <title>Depth-based differentiation of microbial function through sediment-hosted aquifers and enrichment of novel symbionts in the deep terrestrial subsurface.</title>
        <authorList>
            <person name="Probst A.J."/>
            <person name="Ladd B."/>
            <person name="Jarett J.K."/>
            <person name="Geller-Mcgrath D.E."/>
            <person name="Sieber C.M.K."/>
            <person name="Emerson J.B."/>
            <person name="Anantharaman K."/>
            <person name="Thomas B.C."/>
            <person name="Malmstrom R."/>
            <person name="Stieglmeier M."/>
            <person name="Klingl A."/>
            <person name="Woyke T."/>
            <person name="Ryan C.M."/>
            <person name="Banfield J.F."/>
        </authorList>
    </citation>
    <scope>NUCLEOTIDE SEQUENCE [LARGE SCALE GENOMIC DNA]</scope>
</reference>
<dbReference type="CDD" id="cd00056">
    <property type="entry name" value="ENDO3c"/>
    <property type="match status" value="1"/>
</dbReference>
<dbReference type="GO" id="GO:0003677">
    <property type="term" value="F:DNA binding"/>
    <property type="evidence" value="ECO:0007669"/>
    <property type="project" value="UniProtKB-UniRule"/>
</dbReference>
<keyword evidence="3" id="KW-0479">Metal-binding</keyword>
<dbReference type="Gene3D" id="1.10.1670.10">
    <property type="entry name" value="Helix-hairpin-Helix base-excision DNA repair enzymes (C-terminal)"/>
    <property type="match status" value="1"/>
</dbReference>
<accession>A0A2M6W0B7</accession>
<keyword evidence="12" id="KW-0540">Nuclease</keyword>
<dbReference type="GO" id="GO:0046872">
    <property type="term" value="F:metal ion binding"/>
    <property type="evidence" value="ECO:0007669"/>
    <property type="project" value="UniProtKB-KW"/>
</dbReference>
<evidence type="ECO:0000256" key="2">
    <source>
        <dbReference type="ARBA" id="ARBA00022485"/>
    </source>
</evidence>
<dbReference type="GO" id="GO:0140078">
    <property type="term" value="F:class I DNA-(apurinic or apyrimidinic site) endonuclease activity"/>
    <property type="evidence" value="ECO:0007669"/>
    <property type="project" value="UniProtKB-EC"/>
</dbReference>
<dbReference type="InterPro" id="IPR023170">
    <property type="entry name" value="HhH_base_excis_C"/>
</dbReference>
<dbReference type="HAMAP" id="MF_00942">
    <property type="entry name" value="Nth"/>
    <property type="match status" value="1"/>
</dbReference>
<keyword evidence="10" id="KW-0238">DNA-binding</keyword>
<dbReference type="FunFam" id="1.10.340.30:FF:000001">
    <property type="entry name" value="Endonuclease III"/>
    <property type="match status" value="1"/>
</dbReference>
<keyword evidence="6" id="KW-0408">Iron</keyword>
<sequence>MDTQTRAHTVLTVLKTIFPNPAPSLTFSNNWELIVSVVLSAQTTDKQVNVVTKKLFHTYPTLDHYLGTSLDQFTKDLSAIGLYKTKAKNILAAAHILDTQFHRVVPQTIAELILLPGVGRKTANVVLGNAYGIAEGIAVDTHVTRLAQKFKLTKHRDPKKIEQDLMHIFPKEEWFLLTMRLIEYGREYSPARKKDDDTDPISIALRKATKTGP</sequence>
<name>A0A2M6W0B7_9BACT</name>
<keyword evidence="9 10" id="KW-0326">Glycosidase</keyword>
<evidence type="ECO:0000256" key="8">
    <source>
        <dbReference type="ARBA" id="ARBA00023204"/>
    </source>
</evidence>
<dbReference type="EMBL" id="PFBZ01000188">
    <property type="protein sequence ID" value="PIT86221.1"/>
    <property type="molecule type" value="Genomic_DNA"/>
</dbReference>
<dbReference type="Proteomes" id="UP000229362">
    <property type="component" value="Unassembled WGS sequence"/>
</dbReference>
<comment type="caution">
    <text evidence="12">The sequence shown here is derived from an EMBL/GenBank/DDBJ whole genome shotgun (WGS) entry which is preliminary data.</text>
</comment>
<dbReference type="InterPro" id="IPR011257">
    <property type="entry name" value="DNA_glycosylase"/>
</dbReference>
<evidence type="ECO:0000256" key="3">
    <source>
        <dbReference type="ARBA" id="ARBA00022723"/>
    </source>
</evidence>
<protein>
    <recommendedName>
        <fullName evidence="10">Endonuclease III</fullName>
        <ecNumber evidence="10">4.2.99.18</ecNumber>
    </recommendedName>
    <alternativeName>
        <fullName evidence="10">DNA-(apurinic or apyrimidinic site) lyase</fullName>
    </alternativeName>
</protein>
<comment type="catalytic activity">
    <reaction evidence="10">
        <text>2'-deoxyribonucleotide-(2'-deoxyribose 5'-phosphate)-2'-deoxyribonucleotide-DNA = a 3'-end 2'-deoxyribonucleotide-(2,3-dehydro-2,3-deoxyribose 5'-phosphate)-DNA + a 5'-end 5'-phospho-2'-deoxyribonucleoside-DNA + H(+)</text>
        <dbReference type="Rhea" id="RHEA:66592"/>
        <dbReference type="Rhea" id="RHEA-COMP:13180"/>
        <dbReference type="Rhea" id="RHEA-COMP:16897"/>
        <dbReference type="Rhea" id="RHEA-COMP:17067"/>
        <dbReference type="ChEBI" id="CHEBI:15378"/>
        <dbReference type="ChEBI" id="CHEBI:136412"/>
        <dbReference type="ChEBI" id="CHEBI:157695"/>
        <dbReference type="ChEBI" id="CHEBI:167181"/>
        <dbReference type="EC" id="4.2.99.18"/>
    </reaction>
</comment>
<comment type="caution">
    <text evidence="10">Lacks conserved residue(s) required for the propagation of feature annotation.</text>
</comment>
<dbReference type="EC" id="4.2.99.18" evidence="10"/>
<proteinExistence type="inferred from homology"/>
<feature type="domain" description="HhH-GPD" evidence="11">
    <location>
        <begin position="39"/>
        <end position="187"/>
    </location>
</feature>
<dbReference type="GO" id="GO:0051539">
    <property type="term" value="F:4 iron, 4 sulfur cluster binding"/>
    <property type="evidence" value="ECO:0007669"/>
    <property type="project" value="UniProtKB-KW"/>
</dbReference>
<gene>
    <name evidence="10" type="primary">nth</name>
    <name evidence="12" type="ORF">COU33_04340</name>
</gene>
<evidence type="ECO:0000256" key="10">
    <source>
        <dbReference type="HAMAP-Rule" id="MF_00942"/>
    </source>
</evidence>
<evidence type="ECO:0000256" key="6">
    <source>
        <dbReference type="ARBA" id="ARBA00023004"/>
    </source>
</evidence>
<dbReference type="Pfam" id="PF00730">
    <property type="entry name" value="HhH-GPD"/>
    <property type="match status" value="1"/>
</dbReference>
<evidence type="ECO:0000256" key="1">
    <source>
        <dbReference type="ARBA" id="ARBA00008343"/>
    </source>
</evidence>
<keyword evidence="12" id="KW-0255">Endonuclease</keyword>
<dbReference type="AlphaFoldDB" id="A0A2M6W0B7"/>
<evidence type="ECO:0000259" key="11">
    <source>
        <dbReference type="SMART" id="SM00478"/>
    </source>
</evidence>
<keyword evidence="4 10" id="KW-0227">DNA damage</keyword>
<dbReference type="SUPFAM" id="SSF48150">
    <property type="entry name" value="DNA-glycosylase"/>
    <property type="match status" value="1"/>
</dbReference>
<keyword evidence="5 10" id="KW-0378">Hydrolase</keyword>
<comment type="cofactor">
    <cofactor evidence="10">
        <name>[4Fe-4S] cluster</name>
        <dbReference type="ChEBI" id="CHEBI:49883"/>
    </cofactor>
    <text evidence="10">Binds 1 [4Fe-4S] cluster.</text>
</comment>